<feature type="domain" description="CENP-V/GFA" evidence="6">
    <location>
        <begin position="9"/>
        <end position="107"/>
    </location>
</feature>
<evidence type="ECO:0000256" key="3">
    <source>
        <dbReference type="ARBA" id="ARBA00022833"/>
    </source>
</evidence>
<dbReference type="EMBL" id="JEMB01001116">
    <property type="protein sequence ID" value="KYF90440.1"/>
    <property type="molecule type" value="Genomic_DNA"/>
</dbReference>
<evidence type="ECO:0000256" key="2">
    <source>
        <dbReference type="ARBA" id="ARBA00022723"/>
    </source>
</evidence>
<name>A0A150SDH4_SORCE</name>
<dbReference type="InterPro" id="IPR011057">
    <property type="entry name" value="Mss4-like_sf"/>
</dbReference>
<keyword evidence="4" id="KW-0456">Lyase</keyword>
<organism evidence="7 8">
    <name type="scientific">Sorangium cellulosum</name>
    <name type="common">Polyangium cellulosum</name>
    <dbReference type="NCBI Taxonomy" id="56"/>
    <lineage>
        <taxon>Bacteria</taxon>
        <taxon>Pseudomonadati</taxon>
        <taxon>Myxococcota</taxon>
        <taxon>Polyangia</taxon>
        <taxon>Polyangiales</taxon>
        <taxon>Polyangiaceae</taxon>
        <taxon>Sorangium</taxon>
    </lineage>
</organism>
<evidence type="ECO:0000256" key="1">
    <source>
        <dbReference type="ARBA" id="ARBA00005495"/>
    </source>
</evidence>
<evidence type="ECO:0000313" key="8">
    <source>
        <dbReference type="Proteomes" id="UP000075635"/>
    </source>
</evidence>
<dbReference type="GO" id="GO:0046872">
    <property type="term" value="F:metal ion binding"/>
    <property type="evidence" value="ECO:0007669"/>
    <property type="project" value="UniProtKB-KW"/>
</dbReference>
<dbReference type="AlphaFoldDB" id="A0A150SDH4"/>
<dbReference type="Gene3D" id="3.90.1590.10">
    <property type="entry name" value="glutathione-dependent formaldehyde- activating enzyme (gfa)"/>
    <property type="match status" value="1"/>
</dbReference>
<dbReference type="Proteomes" id="UP000075635">
    <property type="component" value="Unassembled WGS sequence"/>
</dbReference>
<comment type="similarity">
    <text evidence="1">Belongs to the Gfa family.</text>
</comment>
<accession>A0A150SDH4</accession>
<feature type="region of interest" description="Disordered" evidence="5">
    <location>
        <begin position="122"/>
        <end position="148"/>
    </location>
</feature>
<evidence type="ECO:0000259" key="6">
    <source>
        <dbReference type="PROSITE" id="PS51891"/>
    </source>
</evidence>
<protein>
    <submittedName>
        <fullName evidence="7">Aldehyde-activating protein</fullName>
    </submittedName>
</protein>
<dbReference type="SUPFAM" id="SSF51316">
    <property type="entry name" value="Mss4-like"/>
    <property type="match status" value="1"/>
</dbReference>
<dbReference type="GO" id="GO:0016846">
    <property type="term" value="F:carbon-sulfur lyase activity"/>
    <property type="evidence" value="ECO:0007669"/>
    <property type="project" value="InterPro"/>
</dbReference>
<keyword evidence="3" id="KW-0862">Zinc</keyword>
<evidence type="ECO:0000313" key="7">
    <source>
        <dbReference type="EMBL" id="KYF90440.1"/>
    </source>
</evidence>
<dbReference type="PROSITE" id="PS51891">
    <property type="entry name" value="CENP_V_GFA"/>
    <property type="match status" value="1"/>
</dbReference>
<dbReference type="Pfam" id="PF04828">
    <property type="entry name" value="GFA"/>
    <property type="match status" value="1"/>
</dbReference>
<keyword evidence="2" id="KW-0479">Metal-binding</keyword>
<dbReference type="InterPro" id="IPR006913">
    <property type="entry name" value="CENP-V/GFA"/>
</dbReference>
<gene>
    <name evidence="7" type="ORF">BE17_09015</name>
</gene>
<dbReference type="PANTHER" id="PTHR33337">
    <property type="entry name" value="GFA DOMAIN-CONTAINING PROTEIN"/>
    <property type="match status" value="1"/>
</dbReference>
<reference evidence="7 8" key="1">
    <citation type="submission" date="2014-02" db="EMBL/GenBank/DDBJ databases">
        <title>The small core and large imbalanced accessory genome model reveals a collaborative survival strategy of Sorangium cellulosum strains in nature.</title>
        <authorList>
            <person name="Han K."/>
            <person name="Peng R."/>
            <person name="Blom J."/>
            <person name="Li Y.-Z."/>
        </authorList>
    </citation>
    <scope>NUCLEOTIDE SEQUENCE [LARGE SCALE GENOMIC DNA]</scope>
    <source>
        <strain evidence="7 8">So0011-07</strain>
    </source>
</reference>
<dbReference type="PANTHER" id="PTHR33337:SF40">
    <property type="entry name" value="CENP-V_GFA DOMAIN-CONTAINING PROTEIN-RELATED"/>
    <property type="match status" value="1"/>
</dbReference>
<comment type="caution">
    <text evidence="7">The sequence shown here is derived from an EMBL/GenBank/DDBJ whole genome shotgun (WGS) entry which is preliminary data.</text>
</comment>
<evidence type="ECO:0000256" key="4">
    <source>
        <dbReference type="ARBA" id="ARBA00023239"/>
    </source>
</evidence>
<evidence type="ECO:0000256" key="5">
    <source>
        <dbReference type="SAM" id="MobiDB-lite"/>
    </source>
</evidence>
<proteinExistence type="inferred from homology"/>
<sequence>MQAGSERVRSGGCTCGAVRFHVRGEPVRVGICHCTSCRKETGGVFMPFAVWPWASFESTGETRCWEGRSFCPTCGSRLFSPQEEAGEVEIKLGCLDDAPTDLAPTYELWIWRRERWLPPLADTEQHMGDRPVSGPSGSRASDAPGEPG</sequence>